<dbReference type="GO" id="GO:0004674">
    <property type="term" value="F:protein serine/threonine kinase activity"/>
    <property type="evidence" value="ECO:0007669"/>
    <property type="project" value="UniProtKB-KW"/>
</dbReference>
<evidence type="ECO:0000256" key="4">
    <source>
        <dbReference type="ARBA" id="ARBA00022741"/>
    </source>
</evidence>
<evidence type="ECO:0000313" key="11">
    <source>
        <dbReference type="Proteomes" id="UP000002630"/>
    </source>
</evidence>
<evidence type="ECO:0000259" key="9">
    <source>
        <dbReference type="PROSITE" id="PS50011"/>
    </source>
</evidence>
<gene>
    <name evidence="10" type="primary">MPSK</name>
    <name evidence="10" type="ORF">Esi_0081_0032</name>
</gene>
<dbReference type="InterPro" id="IPR000719">
    <property type="entry name" value="Prot_kinase_dom"/>
</dbReference>
<keyword evidence="11" id="KW-1185">Reference proteome</keyword>
<dbReference type="EMBL" id="FN649047">
    <property type="protein sequence ID" value="CBN77951.1"/>
    <property type="molecule type" value="Genomic_DNA"/>
</dbReference>
<sequence>MSEPYSRTAKGGLLSNRRDWCALMLVNRARLVMWFIWDVILALLAPLRTLTGSPGYSTITLDNGTRVRYRTAPIAEGGFSFVYRATDTSTGEQYALKKVLCQVDEQRELAVSEMRSHREFSHPNLMPLKDWAFVRVPQGEAAFLLFPFMDRSLRDVIDTRLLGGGPPLGEVEALAIFAGVCRGVEALHKHTPPWAHRDGTPVLMDFGSVAAAERRVRGRTEALAAQDEAAVHSTMPYRAPELFDVASDACLDQRTDVWSLGCLLYALRYGFSPFECEFVGGGPGAGGVRVVECSFLRVIGQVAFPPSDVDGGQRRRGGGGEAASPGFRELVMFALQQDPLKRPFVGQVLERTLALAGVESRPDHVSIDMTRAG</sequence>
<keyword evidence="2 10" id="KW-0723">Serine/threonine-protein kinase</keyword>
<protein>
    <recommendedName>
        <fullName evidence="1">non-specific serine/threonine protein kinase</fullName>
        <ecNumber evidence="1">2.7.11.1</ecNumber>
    </recommendedName>
</protein>
<dbReference type="GO" id="GO:0005524">
    <property type="term" value="F:ATP binding"/>
    <property type="evidence" value="ECO:0007669"/>
    <property type="project" value="UniProtKB-KW"/>
</dbReference>
<evidence type="ECO:0000313" key="10">
    <source>
        <dbReference type="EMBL" id="CBN77951.1"/>
    </source>
</evidence>
<dbReference type="SMART" id="SM00220">
    <property type="entry name" value="S_TKc"/>
    <property type="match status" value="1"/>
</dbReference>
<dbReference type="Gene3D" id="3.30.200.20">
    <property type="entry name" value="Phosphorylase Kinase, domain 1"/>
    <property type="match status" value="1"/>
</dbReference>
<dbReference type="InParanoid" id="D8LT80"/>
<comment type="catalytic activity">
    <reaction evidence="7">
        <text>L-threonyl-[protein] + ATP = O-phospho-L-threonyl-[protein] + ADP + H(+)</text>
        <dbReference type="Rhea" id="RHEA:46608"/>
        <dbReference type="Rhea" id="RHEA-COMP:11060"/>
        <dbReference type="Rhea" id="RHEA-COMP:11605"/>
        <dbReference type="ChEBI" id="CHEBI:15378"/>
        <dbReference type="ChEBI" id="CHEBI:30013"/>
        <dbReference type="ChEBI" id="CHEBI:30616"/>
        <dbReference type="ChEBI" id="CHEBI:61977"/>
        <dbReference type="ChEBI" id="CHEBI:456216"/>
        <dbReference type="EC" id="2.7.11.1"/>
    </reaction>
</comment>
<evidence type="ECO:0000256" key="6">
    <source>
        <dbReference type="ARBA" id="ARBA00022840"/>
    </source>
</evidence>
<dbReference type="EC" id="2.7.11.1" evidence="1"/>
<dbReference type="OrthoDB" id="248923at2759"/>
<comment type="catalytic activity">
    <reaction evidence="8">
        <text>L-seryl-[protein] + ATP = O-phospho-L-seryl-[protein] + ADP + H(+)</text>
        <dbReference type="Rhea" id="RHEA:17989"/>
        <dbReference type="Rhea" id="RHEA-COMP:9863"/>
        <dbReference type="Rhea" id="RHEA-COMP:11604"/>
        <dbReference type="ChEBI" id="CHEBI:15378"/>
        <dbReference type="ChEBI" id="CHEBI:29999"/>
        <dbReference type="ChEBI" id="CHEBI:30616"/>
        <dbReference type="ChEBI" id="CHEBI:83421"/>
        <dbReference type="ChEBI" id="CHEBI:456216"/>
        <dbReference type="EC" id="2.7.11.1"/>
    </reaction>
</comment>
<dbReference type="Proteomes" id="UP000002630">
    <property type="component" value="Linkage Group LG26"/>
</dbReference>
<dbReference type="Pfam" id="PF00069">
    <property type="entry name" value="Pkinase"/>
    <property type="match status" value="1"/>
</dbReference>
<dbReference type="PROSITE" id="PS50011">
    <property type="entry name" value="PROTEIN_KINASE_DOM"/>
    <property type="match status" value="1"/>
</dbReference>
<evidence type="ECO:0000256" key="3">
    <source>
        <dbReference type="ARBA" id="ARBA00022679"/>
    </source>
</evidence>
<dbReference type="PANTHER" id="PTHR45998">
    <property type="entry name" value="SERINE/THREONINE-PROTEIN KINASE 16"/>
    <property type="match status" value="1"/>
</dbReference>
<dbReference type="EMBL" id="FN649751">
    <property type="protein sequence ID" value="CBN77951.1"/>
    <property type="molecule type" value="Genomic_DNA"/>
</dbReference>
<reference evidence="10 11" key="1">
    <citation type="journal article" date="2010" name="Nature">
        <title>The Ectocarpus genome and the independent evolution of multicellularity in brown algae.</title>
        <authorList>
            <person name="Cock J.M."/>
            <person name="Sterck L."/>
            <person name="Rouze P."/>
            <person name="Scornet D."/>
            <person name="Allen A.E."/>
            <person name="Amoutzias G."/>
            <person name="Anthouard V."/>
            <person name="Artiguenave F."/>
            <person name="Aury J.M."/>
            <person name="Badger J.H."/>
            <person name="Beszteri B."/>
            <person name="Billiau K."/>
            <person name="Bonnet E."/>
            <person name="Bothwell J.H."/>
            <person name="Bowler C."/>
            <person name="Boyen C."/>
            <person name="Brownlee C."/>
            <person name="Carrano C.J."/>
            <person name="Charrier B."/>
            <person name="Cho G.Y."/>
            <person name="Coelho S.M."/>
            <person name="Collen J."/>
            <person name="Corre E."/>
            <person name="Da Silva C."/>
            <person name="Delage L."/>
            <person name="Delaroque N."/>
            <person name="Dittami S.M."/>
            <person name="Doulbeau S."/>
            <person name="Elias M."/>
            <person name="Farnham G."/>
            <person name="Gachon C.M."/>
            <person name="Gschloessl B."/>
            <person name="Heesch S."/>
            <person name="Jabbari K."/>
            <person name="Jubin C."/>
            <person name="Kawai H."/>
            <person name="Kimura K."/>
            <person name="Kloareg B."/>
            <person name="Kupper F.C."/>
            <person name="Lang D."/>
            <person name="Le Bail A."/>
            <person name="Leblanc C."/>
            <person name="Lerouge P."/>
            <person name="Lohr M."/>
            <person name="Lopez P.J."/>
            <person name="Martens C."/>
            <person name="Maumus F."/>
            <person name="Michel G."/>
            <person name="Miranda-Saavedra D."/>
            <person name="Morales J."/>
            <person name="Moreau H."/>
            <person name="Motomura T."/>
            <person name="Nagasato C."/>
            <person name="Napoli C.A."/>
            <person name="Nelson D.R."/>
            <person name="Nyvall-Collen P."/>
            <person name="Peters A.F."/>
            <person name="Pommier C."/>
            <person name="Potin P."/>
            <person name="Poulain J."/>
            <person name="Quesneville H."/>
            <person name="Read B."/>
            <person name="Rensing S.A."/>
            <person name="Ritter A."/>
            <person name="Rousvoal S."/>
            <person name="Samanta M."/>
            <person name="Samson G."/>
            <person name="Schroeder D.C."/>
            <person name="Segurens B."/>
            <person name="Strittmatter M."/>
            <person name="Tonon T."/>
            <person name="Tregear J.W."/>
            <person name="Valentin K."/>
            <person name="von Dassow P."/>
            <person name="Yamagishi T."/>
            <person name="Van de Peer Y."/>
            <person name="Wincker P."/>
        </authorList>
    </citation>
    <scope>NUCLEOTIDE SEQUENCE [LARGE SCALE GENOMIC DNA]</scope>
    <source>
        <strain evidence="11">Ec32 / CCAP1310/4</strain>
    </source>
</reference>
<evidence type="ECO:0000256" key="5">
    <source>
        <dbReference type="ARBA" id="ARBA00022777"/>
    </source>
</evidence>
<dbReference type="SUPFAM" id="SSF56112">
    <property type="entry name" value="Protein kinase-like (PK-like)"/>
    <property type="match status" value="1"/>
</dbReference>
<dbReference type="PANTHER" id="PTHR45998:SF2">
    <property type="entry name" value="SERINE_THREONINE-PROTEIN KINASE 16"/>
    <property type="match status" value="1"/>
</dbReference>
<keyword evidence="4" id="KW-0547">Nucleotide-binding</keyword>
<accession>D8LT80</accession>
<evidence type="ECO:0000256" key="8">
    <source>
        <dbReference type="ARBA" id="ARBA00048679"/>
    </source>
</evidence>
<keyword evidence="3" id="KW-0808">Transferase</keyword>
<name>D8LT80_ECTSI</name>
<dbReference type="Gene3D" id="1.10.510.10">
    <property type="entry name" value="Transferase(Phosphotransferase) domain 1"/>
    <property type="match status" value="1"/>
</dbReference>
<dbReference type="GO" id="GO:0005737">
    <property type="term" value="C:cytoplasm"/>
    <property type="evidence" value="ECO:0007669"/>
    <property type="project" value="TreeGrafter"/>
</dbReference>
<dbReference type="OMA" id="AMHQYKV"/>
<feature type="domain" description="Protein kinase" evidence="9">
    <location>
        <begin position="68"/>
        <end position="367"/>
    </location>
</feature>
<organism evidence="10 11">
    <name type="scientific">Ectocarpus siliculosus</name>
    <name type="common">Brown alga</name>
    <name type="synonym">Conferva siliculosa</name>
    <dbReference type="NCBI Taxonomy" id="2880"/>
    <lineage>
        <taxon>Eukaryota</taxon>
        <taxon>Sar</taxon>
        <taxon>Stramenopiles</taxon>
        <taxon>Ochrophyta</taxon>
        <taxon>PX clade</taxon>
        <taxon>Phaeophyceae</taxon>
        <taxon>Ectocarpales</taxon>
        <taxon>Ectocarpaceae</taxon>
        <taxon>Ectocarpus</taxon>
    </lineage>
</organism>
<evidence type="ECO:0000256" key="1">
    <source>
        <dbReference type="ARBA" id="ARBA00012513"/>
    </source>
</evidence>
<dbReference type="eggNOG" id="KOG2345">
    <property type="taxonomic scope" value="Eukaryota"/>
</dbReference>
<proteinExistence type="predicted"/>
<evidence type="ECO:0000256" key="2">
    <source>
        <dbReference type="ARBA" id="ARBA00022527"/>
    </source>
</evidence>
<dbReference type="AlphaFoldDB" id="D8LT80"/>
<dbReference type="InterPro" id="IPR011009">
    <property type="entry name" value="Kinase-like_dom_sf"/>
</dbReference>
<dbReference type="InterPro" id="IPR052239">
    <property type="entry name" value="Ser/Thr-specific_kinases"/>
</dbReference>
<keyword evidence="5 10" id="KW-0418">Kinase</keyword>
<dbReference type="STRING" id="2880.D8LT80"/>
<evidence type="ECO:0000256" key="7">
    <source>
        <dbReference type="ARBA" id="ARBA00047899"/>
    </source>
</evidence>
<keyword evidence="6" id="KW-0067">ATP-binding</keyword>